<organism evidence="2 3">
    <name type="scientific">Eragrostis curvula</name>
    <name type="common">weeping love grass</name>
    <dbReference type="NCBI Taxonomy" id="38414"/>
    <lineage>
        <taxon>Eukaryota</taxon>
        <taxon>Viridiplantae</taxon>
        <taxon>Streptophyta</taxon>
        <taxon>Embryophyta</taxon>
        <taxon>Tracheophyta</taxon>
        <taxon>Spermatophyta</taxon>
        <taxon>Magnoliopsida</taxon>
        <taxon>Liliopsida</taxon>
        <taxon>Poales</taxon>
        <taxon>Poaceae</taxon>
        <taxon>PACMAD clade</taxon>
        <taxon>Chloridoideae</taxon>
        <taxon>Eragrostideae</taxon>
        <taxon>Eragrostidinae</taxon>
        <taxon>Eragrostis</taxon>
    </lineage>
</organism>
<dbReference type="AlphaFoldDB" id="A0A5J9T544"/>
<name>A0A5J9T544_9POAL</name>
<dbReference type="Gramene" id="TVU06357">
    <property type="protein sequence ID" value="TVU06357"/>
    <property type="gene ID" value="EJB05_49566"/>
</dbReference>
<feature type="transmembrane region" description="Helical" evidence="1">
    <location>
        <begin position="125"/>
        <end position="145"/>
    </location>
</feature>
<accession>A0A5J9T544</accession>
<sequence length="399" mass="44547">MAGVEAAQASSRAPAQAQLRWDAGAGSLRGLIALAADTVPCCYLGAMWVLSATTAVAVVARHAFGKDSRAMTDAQELLWKVFPVPVLLRVSFWLLVRSVQTRRVEPREIGWMPLSPKAQRRLPRFYQYGNYGIIVAAFMVMFVALDPTEGYLCQAEARNGGQVILRSSSVNCSSSGMRACSFCWSRRSFRGAALLVCALLSQISLRLYAVRVFILEVRAASSPSFSLGRKFVPGLMMGFRMVAVLSVVEDLALARRPGRGRRGGHRGARFQRGSLLLARLRPHLLRRLPRELRRRWREEEGTRSAARGCCAEGWWRSRPPARGRTLPGLWLAVRLRRPYPGPLIHGCYAEWHGSRGSIVRDRPSWYAIAIYCSALLGLDLLPWLWNAAGVEELEFIFYA</sequence>
<comment type="caution">
    <text evidence="2">The sequence shown here is derived from an EMBL/GenBank/DDBJ whole genome shotgun (WGS) entry which is preliminary data.</text>
</comment>
<dbReference type="Proteomes" id="UP000324897">
    <property type="component" value="Unassembled WGS sequence"/>
</dbReference>
<proteinExistence type="predicted"/>
<evidence type="ECO:0000256" key="1">
    <source>
        <dbReference type="SAM" id="Phobius"/>
    </source>
</evidence>
<gene>
    <name evidence="2" type="ORF">EJB05_49566</name>
</gene>
<dbReference type="EMBL" id="RWGY01000051">
    <property type="protein sequence ID" value="TVU06357.1"/>
    <property type="molecule type" value="Genomic_DNA"/>
</dbReference>
<keyword evidence="1" id="KW-0472">Membrane</keyword>
<evidence type="ECO:0000313" key="3">
    <source>
        <dbReference type="Proteomes" id="UP000324897"/>
    </source>
</evidence>
<feature type="transmembrane region" description="Helical" evidence="1">
    <location>
        <begin position="43"/>
        <end position="65"/>
    </location>
</feature>
<keyword evidence="1" id="KW-0812">Transmembrane</keyword>
<protein>
    <submittedName>
        <fullName evidence="2">Uncharacterized protein</fullName>
    </submittedName>
</protein>
<evidence type="ECO:0000313" key="2">
    <source>
        <dbReference type="EMBL" id="TVU06357.1"/>
    </source>
</evidence>
<feature type="transmembrane region" description="Helical" evidence="1">
    <location>
        <begin position="192"/>
        <end position="214"/>
    </location>
</feature>
<keyword evidence="1" id="KW-1133">Transmembrane helix</keyword>
<feature type="transmembrane region" description="Helical" evidence="1">
    <location>
        <begin position="365"/>
        <end position="385"/>
    </location>
</feature>
<keyword evidence="3" id="KW-1185">Reference proteome</keyword>
<reference evidence="2 3" key="1">
    <citation type="journal article" date="2019" name="Sci. Rep.">
        <title>A high-quality genome of Eragrostis curvula grass provides insights into Poaceae evolution and supports new strategies to enhance forage quality.</title>
        <authorList>
            <person name="Carballo J."/>
            <person name="Santos B.A.C.M."/>
            <person name="Zappacosta D."/>
            <person name="Garbus I."/>
            <person name="Selva J.P."/>
            <person name="Gallo C.A."/>
            <person name="Diaz A."/>
            <person name="Albertini E."/>
            <person name="Caccamo M."/>
            <person name="Echenique V."/>
        </authorList>
    </citation>
    <scope>NUCLEOTIDE SEQUENCE [LARGE SCALE GENOMIC DNA]</scope>
    <source>
        <strain evidence="3">cv. Victoria</strain>
        <tissue evidence="2">Leaf</tissue>
    </source>
</reference>